<reference evidence="18 19" key="1">
    <citation type="submission" date="2020-08" db="EMBL/GenBank/DDBJ databases">
        <title>Genome public.</title>
        <authorList>
            <person name="Liu C."/>
            <person name="Sun Q."/>
        </authorList>
    </citation>
    <scope>NUCLEOTIDE SEQUENCE [LARGE SCALE GENOMIC DNA]</scope>
    <source>
        <strain evidence="18 19">NSJ-37</strain>
    </source>
</reference>
<evidence type="ECO:0000256" key="4">
    <source>
        <dbReference type="ARBA" id="ARBA00012622"/>
    </source>
</evidence>
<dbReference type="Pfam" id="PF02677">
    <property type="entry name" value="QueH"/>
    <property type="match status" value="1"/>
</dbReference>
<feature type="binding site" evidence="17">
    <location>
        <position position="116"/>
    </location>
    <ligand>
        <name>[4Fe-4S] cluster</name>
        <dbReference type="ChEBI" id="CHEBI:49883"/>
    </ligand>
</feature>
<comment type="caution">
    <text evidence="18">The sequence shown here is derived from an EMBL/GenBank/DDBJ whole genome shotgun (WGS) entry which is preliminary data.</text>
</comment>
<evidence type="ECO:0000313" key="19">
    <source>
        <dbReference type="Proteomes" id="UP000606193"/>
    </source>
</evidence>
<comment type="pathway">
    <text evidence="2 17">tRNA modification; tRNA-queuosine biosynthesis.</text>
</comment>
<keyword evidence="12 17" id="KW-0411">Iron-sulfur</keyword>
<evidence type="ECO:0000256" key="6">
    <source>
        <dbReference type="ARBA" id="ARBA00022485"/>
    </source>
</evidence>
<dbReference type="InterPro" id="IPR003828">
    <property type="entry name" value="QueH"/>
</dbReference>
<evidence type="ECO:0000256" key="11">
    <source>
        <dbReference type="ARBA" id="ARBA00023004"/>
    </source>
</evidence>
<dbReference type="EMBL" id="JACRSX010000002">
    <property type="protein sequence ID" value="MBC8561634.1"/>
    <property type="molecule type" value="Genomic_DNA"/>
</dbReference>
<evidence type="ECO:0000256" key="8">
    <source>
        <dbReference type="ARBA" id="ARBA00022723"/>
    </source>
</evidence>
<evidence type="ECO:0000256" key="9">
    <source>
        <dbReference type="ARBA" id="ARBA00022785"/>
    </source>
</evidence>
<name>A0ABR7MZ17_9FIRM</name>
<dbReference type="HAMAP" id="MF_02089">
    <property type="entry name" value="QueH"/>
    <property type="match status" value="1"/>
</dbReference>
<proteinExistence type="inferred from homology"/>
<protein>
    <recommendedName>
        <fullName evidence="5 17">Epoxyqueuosine reductase QueH</fullName>
        <ecNumber evidence="4 17">1.17.99.6</ecNumber>
    </recommendedName>
    <alternativeName>
        <fullName evidence="15 17">Queuosine biosynthesis protein QueH</fullName>
    </alternativeName>
</protein>
<evidence type="ECO:0000256" key="10">
    <source>
        <dbReference type="ARBA" id="ARBA00023002"/>
    </source>
</evidence>
<keyword evidence="11 17" id="KW-0408">Iron</keyword>
<keyword evidence="10 17" id="KW-0560">Oxidoreductase</keyword>
<accession>A0ABR7MZ17</accession>
<evidence type="ECO:0000256" key="16">
    <source>
        <dbReference type="ARBA" id="ARBA00047415"/>
    </source>
</evidence>
<evidence type="ECO:0000256" key="14">
    <source>
        <dbReference type="ARBA" id="ARBA00023284"/>
    </source>
</evidence>
<keyword evidence="13 17" id="KW-1015">Disulfide bond</keyword>
<comment type="function">
    <text evidence="1 17">Catalyzes the conversion of epoxyqueuosine (oQ) to queuosine (Q), which is a hypermodified base found in the wobble positions of tRNA(Asp), tRNA(Asn), tRNA(His) and tRNA(Tyr).</text>
</comment>
<evidence type="ECO:0000256" key="3">
    <source>
        <dbReference type="ARBA" id="ARBA00008207"/>
    </source>
</evidence>
<evidence type="ECO:0000256" key="2">
    <source>
        <dbReference type="ARBA" id="ARBA00004691"/>
    </source>
</evidence>
<evidence type="ECO:0000256" key="1">
    <source>
        <dbReference type="ARBA" id="ARBA00002268"/>
    </source>
</evidence>
<gene>
    <name evidence="17" type="primary">queH</name>
    <name evidence="18" type="ORF">H8704_03150</name>
</gene>
<comment type="catalytic activity">
    <reaction evidence="16 17">
        <text>epoxyqueuosine(34) in tRNA + AH2 = queuosine(34) in tRNA + A + H2O</text>
        <dbReference type="Rhea" id="RHEA:32159"/>
        <dbReference type="Rhea" id="RHEA-COMP:18571"/>
        <dbReference type="Rhea" id="RHEA-COMP:18582"/>
        <dbReference type="ChEBI" id="CHEBI:13193"/>
        <dbReference type="ChEBI" id="CHEBI:15377"/>
        <dbReference type="ChEBI" id="CHEBI:17499"/>
        <dbReference type="ChEBI" id="CHEBI:194431"/>
        <dbReference type="ChEBI" id="CHEBI:194443"/>
        <dbReference type="EC" id="1.17.99.6"/>
    </reaction>
</comment>
<evidence type="ECO:0000256" key="15">
    <source>
        <dbReference type="ARBA" id="ARBA00031446"/>
    </source>
</evidence>
<feature type="binding site" evidence="17">
    <location>
        <position position="32"/>
    </location>
    <ligand>
        <name>[4Fe-4S] cluster</name>
        <dbReference type="ChEBI" id="CHEBI:49883"/>
    </ligand>
</feature>
<organism evidence="18 19">
    <name type="scientific">Jutongia huaianensis</name>
    <dbReference type="NCBI Taxonomy" id="2763668"/>
    <lineage>
        <taxon>Bacteria</taxon>
        <taxon>Bacillati</taxon>
        <taxon>Bacillota</taxon>
        <taxon>Clostridia</taxon>
        <taxon>Lachnospirales</taxon>
        <taxon>Lachnospiraceae</taxon>
        <taxon>Jutongia</taxon>
    </lineage>
</organism>
<evidence type="ECO:0000313" key="18">
    <source>
        <dbReference type="EMBL" id="MBC8561634.1"/>
    </source>
</evidence>
<keyword evidence="9 17" id="KW-0671">Queuosine biosynthesis</keyword>
<evidence type="ECO:0000256" key="17">
    <source>
        <dbReference type="HAMAP-Rule" id="MF_02089"/>
    </source>
</evidence>
<feature type="disulfide bond" description="Redox-active" evidence="17">
    <location>
        <begin position="195"/>
        <end position="197"/>
    </location>
</feature>
<evidence type="ECO:0000256" key="13">
    <source>
        <dbReference type="ARBA" id="ARBA00023157"/>
    </source>
</evidence>
<dbReference type="RefSeq" id="WP_249297299.1">
    <property type="nucleotide sequence ID" value="NZ_JACRSX010000002.1"/>
</dbReference>
<dbReference type="PANTHER" id="PTHR36701">
    <property type="entry name" value="EPOXYQUEUOSINE REDUCTASE QUEH"/>
    <property type="match status" value="1"/>
</dbReference>
<keyword evidence="7 17" id="KW-0819">tRNA processing</keyword>
<sequence length="215" mass="25109">MNKVNYQRELDQIIDHLQKEEKVPKLLMHSCCAPCSSYCLSYLAEYFHITIYYYNPNITEQAEYQKRVKEQQRLLGELPVKYPIAFVEGAYEPEVFLAMAKGMEQLPEGGERCFACYELRQRKAAEYAKEHHFDYFTTTLSVSPHKNAAKLNEIGLRLAQEYGIPYLVSDFKKKGGYLKSIELSAEYQLYRQDYCGCVYSKAAREREKQQKALES</sequence>
<evidence type="ECO:0000256" key="7">
    <source>
        <dbReference type="ARBA" id="ARBA00022694"/>
    </source>
</evidence>
<dbReference type="EC" id="1.17.99.6" evidence="4 17"/>
<dbReference type="Proteomes" id="UP000606193">
    <property type="component" value="Unassembled WGS sequence"/>
</dbReference>
<dbReference type="PANTHER" id="PTHR36701:SF1">
    <property type="entry name" value="EPOXYQUEUOSINE REDUCTASE QUEH"/>
    <property type="match status" value="1"/>
</dbReference>
<keyword evidence="14 17" id="KW-0676">Redox-active center</keyword>
<feature type="binding site" evidence="17">
    <location>
        <position position="113"/>
    </location>
    <ligand>
        <name>[4Fe-4S] cluster</name>
        <dbReference type="ChEBI" id="CHEBI:49883"/>
    </ligand>
</feature>
<comment type="similarity">
    <text evidence="3 17">Belongs to the QueH family.</text>
</comment>
<keyword evidence="19" id="KW-1185">Reference proteome</keyword>
<evidence type="ECO:0000256" key="5">
    <source>
        <dbReference type="ARBA" id="ARBA00016895"/>
    </source>
</evidence>
<feature type="binding site" evidence="17">
    <location>
        <position position="31"/>
    </location>
    <ligand>
        <name>[4Fe-4S] cluster</name>
        <dbReference type="ChEBI" id="CHEBI:49883"/>
    </ligand>
</feature>
<evidence type="ECO:0000256" key="12">
    <source>
        <dbReference type="ARBA" id="ARBA00023014"/>
    </source>
</evidence>
<keyword evidence="6 17" id="KW-0004">4Fe-4S</keyword>
<keyword evidence="8 17" id="KW-0479">Metal-binding</keyword>